<accession>A0A098AUC4</accession>
<sequence length="29" mass="3313">MTVDRFNSALVESSHFVYMEILIGGNRII</sequence>
<dbReference type="AlphaFoldDB" id="A0A098AUC4"/>
<proteinExistence type="predicted"/>
<protein>
    <submittedName>
        <fullName evidence="1">Uncharacterized protein</fullName>
    </submittedName>
</protein>
<dbReference type="EMBL" id="LK996017">
    <property type="protein sequence ID" value="CDW99914.1"/>
    <property type="molecule type" value="Genomic_DNA"/>
</dbReference>
<evidence type="ECO:0000313" key="1">
    <source>
        <dbReference type="EMBL" id="CDW99914.1"/>
    </source>
</evidence>
<reference evidence="1" key="1">
    <citation type="submission" date="2014-07" db="EMBL/GenBank/DDBJ databases">
        <authorList>
            <person name="Hornung V.Bastian."/>
        </authorList>
    </citation>
    <scope>NUCLEOTIDE SEQUENCE</scope>
    <source>
        <strain evidence="1">PCE-S</strain>
    </source>
</reference>
<organism evidence="1">
    <name type="scientific">Desulfitobacterium hafniense</name>
    <name type="common">Desulfitobacterium frappieri</name>
    <dbReference type="NCBI Taxonomy" id="49338"/>
    <lineage>
        <taxon>Bacteria</taxon>
        <taxon>Bacillati</taxon>
        <taxon>Bacillota</taxon>
        <taxon>Clostridia</taxon>
        <taxon>Eubacteriales</taxon>
        <taxon>Desulfitobacteriaceae</taxon>
        <taxon>Desulfitobacterium</taxon>
    </lineage>
</organism>
<gene>
    <name evidence="1" type="ORF">DPCES_0027</name>
</gene>
<name>A0A098AUC4_DESHA</name>
<dbReference type="PATRIC" id="fig|49338.4.peg.32"/>